<dbReference type="AlphaFoldDB" id="A0A841ZSB0"/>
<gene>
    <name evidence="1" type="ORF">HB912_10920</name>
</gene>
<proteinExistence type="predicted"/>
<evidence type="ECO:0000313" key="1">
    <source>
        <dbReference type="EMBL" id="MBC1522158.1"/>
    </source>
</evidence>
<dbReference type="Proteomes" id="UP000559885">
    <property type="component" value="Unassembled WGS sequence"/>
</dbReference>
<accession>A0A841ZSB0</accession>
<dbReference type="EMBL" id="JAARRM010000005">
    <property type="protein sequence ID" value="MBC1522158.1"/>
    <property type="molecule type" value="Genomic_DNA"/>
</dbReference>
<organism evidence="1 2">
    <name type="scientific">Listeria aquatica</name>
    <dbReference type="NCBI Taxonomy" id="1494960"/>
    <lineage>
        <taxon>Bacteria</taxon>
        <taxon>Bacillati</taxon>
        <taxon>Bacillota</taxon>
        <taxon>Bacilli</taxon>
        <taxon>Bacillales</taxon>
        <taxon>Listeriaceae</taxon>
        <taxon>Listeria</taxon>
    </lineage>
</organism>
<comment type="caution">
    <text evidence="1">The sequence shown here is derived from an EMBL/GenBank/DDBJ whole genome shotgun (WGS) entry which is preliminary data.</text>
</comment>
<sequence length="117" mass="13603">MVYAISLDKQVEVTNPAVLIEKPQVDLVEQESFYITLSDAIKREWLVRLNFFEEANVAKLELASFEDSEAFVGRGVIREMDLVPFEMDPETQEILFRDIFGQIYPVQFDEIINIELL</sequence>
<evidence type="ECO:0000313" key="2">
    <source>
        <dbReference type="Proteomes" id="UP000559885"/>
    </source>
</evidence>
<protein>
    <submittedName>
        <fullName evidence="1">Uncharacterized protein</fullName>
    </submittedName>
</protein>
<name>A0A841ZSB0_9LIST</name>
<reference evidence="1 2" key="1">
    <citation type="submission" date="2020-03" db="EMBL/GenBank/DDBJ databases">
        <title>Soil Listeria distribution.</title>
        <authorList>
            <person name="Liao J."/>
            <person name="Wiedmann M."/>
        </authorList>
    </citation>
    <scope>NUCLEOTIDE SEQUENCE [LARGE SCALE GENOMIC DNA]</scope>
    <source>
        <strain evidence="1 2">FSL L7-1507</strain>
    </source>
</reference>
<dbReference type="RefSeq" id="WP_185374540.1">
    <property type="nucleotide sequence ID" value="NZ_JAARRM010000005.1"/>
</dbReference>